<dbReference type="PANTHER" id="PTHR10605">
    <property type="entry name" value="HEPARAN SULFATE SULFOTRANSFERASE"/>
    <property type="match status" value="1"/>
</dbReference>
<dbReference type="AlphaFoldDB" id="A0A1G7RXS4"/>
<dbReference type="SUPFAM" id="SSF52540">
    <property type="entry name" value="P-loop containing nucleoside triphosphate hydrolases"/>
    <property type="match status" value="1"/>
</dbReference>
<protein>
    <submittedName>
        <fullName evidence="2">Sulfotransferase family protein</fullName>
    </submittedName>
</protein>
<name>A0A1G7RXS4_9PROT</name>
<dbReference type="EMBL" id="FNCE01000006">
    <property type="protein sequence ID" value="SDG15567.1"/>
    <property type="molecule type" value="Genomic_DNA"/>
</dbReference>
<dbReference type="InterPro" id="IPR037359">
    <property type="entry name" value="NST/OST"/>
</dbReference>
<dbReference type="STRING" id="1082479.SAMN05216241_10641"/>
<keyword evidence="3" id="KW-1185">Reference proteome</keyword>
<dbReference type="PANTHER" id="PTHR10605:SF56">
    <property type="entry name" value="BIFUNCTIONAL HEPARAN SULFATE N-DEACETYLASE_N-SULFOTRANSFERASE"/>
    <property type="match status" value="1"/>
</dbReference>
<sequence>MKAGTTAVAEALRAHPAAFVCPVKEPHFLADPAWLGPDADARGVHDAREVLKPDGPATLHHARVADPATYAALFAGAAPARAVVDASTSYLHAPGTPAAIAAARPNARILILLREPAERAYAQYLMDRRIGRTRLSFAEALDREPRYLAFSRYAEAVARYLDAFPREQVLIRTREALRADFAGVFGEICRHIAVAPIEPPATPVNTAAAPRWPGLSAALHRSGAKALARRVLPRGVAARIGRALETAPERTGPTAEERALVWSHLAGEVHRLEALTGLDLRHWADTR</sequence>
<dbReference type="Proteomes" id="UP000199415">
    <property type="component" value="Unassembled WGS sequence"/>
</dbReference>
<organism evidence="2 3">
    <name type="scientific">Limimonas halophila</name>
    <dbReference type="NCBI Taxonomy" id="1082479"/>
    <lineage>
        <taxon>Bacteria</taxon>
        <taxon>Pseudomonadati</taxon>
        <taxon>Pseudomonadota</taxon>
        <taxon>Alphaproteobacteria</taxon>
        <taxon>Rhodospirillales</taxon>
        <taxon>Rhodovibrionaceae</taxon>
        <taxon>Limimonas</taxon>
    </lineage>
</organism>
<evidence type="ECO:0000256" key="1">
    <source>
        <dbReference type="ARBA" id="ARBA00022679"/>
    </source>
</evidence>
<dbReference type="Pfam" id="PF13469">
    <property type="entry name" value="Sulfotransfer_3"/>
    <property type="match status" value="1"/>
</dbReference>
<evidence type="ECO:0000313" key="3">
    <source>
        <dbReference type="Proteomes" id="UP000199415"/>
    </source>
</evidence>
<evidence type="ECO:0000313" key="2">
    <source>
        <dbReference type="EMBL" id="SDG15567.1"/>
    </source>
</evidence>
<dbReference type="Gene3D" id="3.40.50.300">
    <property type="entry name" value="P-loop containing nucleotide triphosphate hydrolases"/>
    <property type="match status" value="1"/>
</dbReference>
<accession>A0A1G7RXS4</accession>
<proteinExistence type="predicted"/>
<dbReference type="InterPro" id="IPR027417">
    <property type="entry name" value="P-loop_NTPase"/>
</dbReference>
<dbReference type="GO" id="GO:0008146">
    <property type="term" value="F:sulfotransferase activity"/>
    <property type="evidence" value="ECO:0007669"/>
    <property type="project" value="InterPro"/>
</dbReference>
<reference evidence="2 3" key="1">
    <citation type="submission" date="2016-10" db="EMBL/GenBank/DDBJ databases">
        <authorList>
            <person name="de Groot N.N."/>
        </authorList>
    </citation>
    <scope>NUCLEOTIDE SEQUENCE [LARGE SCALE GENOMIC DNA]</scope>
    <source>
        <strain evidence="2 3">DSM 25584</strain>
    </source>
</reference>
<keyword evidence="1 2" id="KW-0808">Transferase</keyword>
<gene>
    <name evidence="2" type="ORF">SAMN05216241_10641</name>
</gene>